<protein>
    <submittedName>
        <fullName evidence="1 4">Uncharacterized protein</fullName>
    </submittedName>
</protein>
<sequence length="75" mass="8383">MNEGRLFRKSDVQNLHSSVEANLDQGQCPNFHTSSASSLIKHVDVVICSRARLMSRCNLLSAWNQADDWATALTH</sequence>
<evidence type="ECO:0000313" key="1">
    <source>
        <dbReference type="EMBL" id="VDN53116.1"/>
    </source>
</evidence>
<name>A0A0N4UNA5_DRAME</name>
<reference evidence="4" key="1">
    <citation type="submission" date="2017-02" db="UniProtKB">
        <authorList>
            <consortium name="WormBaseParasite"/>
        </authorList>
    </citation>
    <scope>IDENTIFICATION</scope>
</reference>
<evidence type="ECO:0000313" key="4">
    <source>
        <dbReference type="WBParaSite" id="DME_0000937801-mRNA-1"/>
    </source>
</evidence>
<dbReference type="EMBL" id="UYYG01000103">
    <property type="protein sequence ID" value="VDN53116.1"/>
    <property type="molecule type" value="Genomic_DNA"/>
</dbReference>
<organism evidence="2 4">
    <name type="scientific">Dracunculus medinensis</name>
    <name type="common">Guinea worm</name>
    <dbReference type="NCBI Taxonomy" id="318479"/>
    <lineage>
        <taxon>Eukaryota</taxon>
        <taxon>Metazoa</taxon>
        <taxon>Ecdysozoa</taxon>
        <taxon>Nematoda</taxon>
        <taxon>Chromadorea</taxon>
        <taxon>Rhabditida</taxon>
        <taxon>Spirurina</taxon>
        <taxon>Dracunculoidea</taxon>
        <taxon>Dracunculidae</taxon>
        <taxon>Dracunculus</taxon>
    </lineage>
</organism>
<accession>A0A0N4UNA5</accession>
<dbReference type="Proteomes" id="UP000038040">
    <property type="component" value="Unplaced"/>
</dbReference>
<reference evidence="1 3" key="2">
    <citation type="submission" date="2018-11" db="EMBL/GenBank/DDBJ databases">
        <authorList>
            <consortium name="Pathogen Informatics"/>
        </authorList>
    </citation>
    <scope>NUCLEOTIDE SEQUENCE [LARGE SCALE GENOMIC DNA]</scope>
</reference>
<gene>
    <name evidence="1" type="ORF">DME_LOCUS3089</name>
</gene>
<dbReference type="Proteomes" id="UP000274756">
    <property type="component" value="Unassembled WGS sequence"/>
</dbReference>
<evidence type="ECO:0000313" key="3">
    <source>
        <dbReference type="Proteomes" id="UP000274756"/>
    </source>
</evidence>
<dbReference type="WBParaSite" id="DME_0000937801-mRNA-1">
    <property type="protein sequence ID" value="DME_0000937801-mRNA-1"/>
    <property type="gene ID" value="DME_0000937801"/>
</dbReference>
<proteinExistence type="predicted"/>
<evidence type="ECO:0000313" key="2">
    <source>
        <dbReference type="Proteomes" id="UP000038040"/>
    </source>
</evidence>
<dbReference type="AlphaFoldDB" id="A0A0N4UNA5"/>
<keyword evidence="3" id="KW-1185">Reference proteome</keyword>